<evidence type="ECO:0000313" key="3">
    <source>
        <dbReference type="Proteomes" id="UP000654370"/>
    </source>
</evidence>
<dbReference type="InterPro" id="IPR001810">
    <property type="entry name" value="F-box_dom"/>
</dbReference>
<comment type="caution">
    <text evidence="2">The sequence shown here is derived from an EMBL/GenBank/DDBJ whole genome shotgun (WGS) entry which is preliminary data.</text>
</comment>
<evidence type="ECO:0000313" key="2">
    <source>
        <dbReference type="EMBL" id="KAG2184692.1"/>
    </source>
</evidence>
<dbReference type="InterPro" id="IPR036047">
    <property type="entry name" value="F-box-like_dom_sf"/>
</dbReference>
<dbReference type="OrthoDB" id="2153609at2759"/>
<accession>A0A8H7Q225</accession>
<reference evidence="2" key="1">
    <citation type="submission" date="2020-12" db="EMBL/GenBank/DDBJ databases">
        <title>Metabolic potential, ecology and presence of endohyphal bacteria is reflected in genomic diversity of Mucoromycotina.</title>
        <authorList>
            <person name="Muszewska A."/>
            <person name="Okrasinska A."/>
            <person name="Steczkiewicz K."/>
            <person name="Drgas O."/>
            <person name="Orlowska M."/>
            <person name="Perlinska-Lenart U."/>
            <person name="Aleksandrzak-Piekarczyk T."/>
            <person name="Szatraj K."/>
            <person name="Zielenkiewicz U."/>
            <person name="Pilsyk S."/>
            <person name="Malc E."/>
            <person name="Mieczkowski P."/>
            <person name="Kruszewska J.S."/>
            <person name="Biernat P."/>
            <person name="Pawlowska J."/>
        </authorList>
    </citation>
    <scope>NUCLEOTIDE SEQUENCE</scope>
    <source>
        <strain evidence="2">WA0000067209</strain>
    </source>
</reference>
<keyword evidence="3" id="KW-1185">Reference proteome</keyword>
<dbReference type="Proteomes" id="UP000654370">
    <property type="component" value="Unassembled WGS sequence"/>
</dbReference>
<dbReference type="EMBL" id="JAEPQZ010000002">
    <property type="protein sequence ID" value="KAG2184692.1"/>
    <property type="molecule type" value="Genomic_DNA"/>
</dbReference>
<feature type="domain" description="F-box" evidence="1">
    <location>
        <begin position="1"/>
        <end position="36"/>
    </location>
</feature>
<dbReference type="CDD" id="cd09917">
    <property type="entry name" value="F-box_SF"/>
    <property type="match status" value="1"/>
</dbReference>
<dbReference type="AlphaFoldDB" id="A0A8H7Q225"/>
<name>A0A8H7Q225_MORIS</name>
<proteinExistence type="predicted"/>
<dbReference type="SUPFAM" id="SSF81383">
    <property type="entry name" value="F-box domain"/>
    <property type="match status" value="1"/>
</dbReference>
<sequence>MSFAILPTEIVLMVLHNLDTKDLWAVERTNLRMRALALWDVRRRMNIITTSWQLKINSEMTCNLSKGEFDMATKSMVYNVPQEIIQLDQAVRDIYCILFRTISEQASVWHDMARLKEEGMLSSATSNAGRYQVDADVRRSEGLCKVMVKSIKVPIREFRTLIA</sequence>
<dbReference type="Pfam" id="PF12937">
    <property type="entry name" value="F-box-like"/>
    <property type="match status" value="1"/>
</dbReference>
<protein>
    <recommendedName>
        <fullName evidence="1">F-box domain-containing protein</fullName>
    </recommendedName>
</protein>
<dbReference type="PROSITE" id="PS50181">
    <property type="entry name" value="FBOX"/>
    <property type="match status" value="1"/>
</dbReference>
<gene>
    <name evidence="2" type="ORF">INT43_000605</name>
</gene>
<evidence type="ECO:0000259" key="1">
    <source>
        <dbReference type="PROSITE" id="PS50181"/>
    </source>
</evidence>
<organism evidence="2 3">
    <name type="scientific">Mortierella isabellina</name>
    <name type="common">Filamentous fungus</name>
    <name type="synonym">Umbelopsis isabellina</name>
    <dbReference type="NCBI Taxonomy" id="91625"/>
    <lineage>
        <taxon>Eukaryota</taxon>
        <taxon>Fungi</taxon>
        <taxon>Fungi incertae sedis</taxon>
        <taxon>Mucoromycota</taxon>
        <taxon>Mucoromycotina</taxon>
        <taxon>Umbelopsidomycetes</taxon>
        <taxon>Umbelopsidales</taxon>
        <taxon>Umbelopsidaceae</taxon>
        <taxon>Umbelopsis</taxon>
    </lineage>
</organism>